<keyword evidence="1" id="KW-1133">Transmembrane helix</keyword>
<keyword evidence="1" id="KW-0472">Membrane</keyword>
<proteinExistence type="predicted"/>
<evidence type="ECO:0000313" key="4">
    <source>
        <dbReference type="Proteomes" id="UP000184245"/>
    </source>
</evidence>
<dbReference type="AlphaFoldDB" id="A0A1M5AI11"/>
<dbReference type="Pfam" id="PF14478">
    <property type="entry name" value="DUF4430"/>
    <property type="match status" value="1"/>
</dbReference>
<dbReference type="EMBL" id="FQVI01000020">
    <property type="protein sequence ID" value="SHF29754.1"/>
    <property type="molecule type" value="Genomic_DNA"/>
</dbReference>
<name>A0A1M5AI11_9CLOT</name>
<sequence>MFMTEKKKPNKAQILTAAITLLVLIGALFMLSSSMKPKTSQGSKEITVEVVHKDGSSKEFVYHTDKEYLGEVITEEKLVEGEDGQYGLFITAADGESVEGTDWWCITKDGEMLNTSADQTPIEDGEHYELTYTAG</sequence>
<keyword evidence="4" id="KW-1185">Reference proteome</keyword>
<evidence type="ECO:0000313" key="3">
    <source>
        <dbReference type="EMBL" id="SHF29754.1"/>
    </source>
</evidence>
<keyword evidence="1" id="KW-0812">Transmembrane</keyword>
<dbReference type="STRING" id="1122155.SAMN02745158_03194"/>
<feature type="domain" description="Transcobalamin-like C-terminal" evidence="2">
    <location>
        <begin position="76"/>
        <end position="133"/>
    </location>
</feature>
<dbReference type="Proteomes" id="UP000184245">
    <property type="component" value="Unassembled WGS sequence"/>
</dbReference>
<dbReference type="InterPro" id="IPR027954">
    <property type="entry name" value="Transcobalamin-like_C"/>
</dbReference>
<accession>A0A1M5AI11</accession>
<gene>
    <name evidence="3" type="ORF">SAMN02745158_03194</name>
</gene>
<dbReference type="Gene3D" id="2.170.130.30">
    <property type="match status" value="1"/>
</dbReference>
<feature type="transmembrane region" description="Helical" evidence="1">
    <location>
        <begin position="12"/>
        <end position="31"/>
    </location>
</feature>
<protein>
    <recommendedName>
        <fullName evidence="2">Transcobalamin-like C-terminal domain-containing protein</fullName>
    </recommendedName>
</protein>
<reference evidence="3 4" key="1">
    <citation type="submission" date="2016-11" db="EMBL/GenBank/DDBJ databases">
        <authorList>
            <person name="Jaros S."/>
            <person name="Januszkiewicz K."/>
            <person name="Wedrychowicz H."/>
        </authorList>
    </citation>
    <scope>NUCLEOTIDE SEQUENCE [LARGE SCALE GENOMIC DNA]</scope>
    <source>
        <strain evidence="3 4">DSM 17459</strain>
    </source>
</reference>
<evidence type="ECO:0000259" key="2">
    <source>
        <dbReference type="Pfam" id="PF14478"/>
    </source>
</evidence>
<evidence type="ECO:0000256" key="1">
    <source>
        <dbReference type="SAM" id="Phobius"/>
    </source>
</evidence>
<organism evidence="3 4">
    <name type="scientific">Lactonifactor longoviformis DSM 17459</name>
    <dbReference type="NCBI Taxonomy" id="1122155"/>
    <lineage>
        <taxon>Bacteria</taxon>
        <taxon>Bacillati</taxon>
        <taxon>Bacillota</taxon>
        <taxon>Clostridia</taxon>
        <taxon>Eubacteriales</taxon>
        <taxon>Clostridiaceae</taxon>
        <taxon>Lactonifactor</taxon>
    </lineage>
</organism>